<evidence type="ECO:0000256" key="3">
    <source>
        <dbReference type="SAM" id="MobiDB-lite"/>
    </source>
</evidence>
<dbReference type="AlphaFoldDB" id="A0A1D6LTK7"/>
<dbReference type="GO" id="GO:0046872">
    <property type="term" value="F:metal ion binding"/>
    <property type="evidence" value="ECO:0007669"/>
    <property type="project" value="UniProtKB-KW"/>
</dbReference>
<dbReference type="Pfam" id="PF23229">
    <property type="entry name" value="DUF7067"/>
    <property type="match status" value="2"/>
</dbReference>
<sequence>MSGFSAAANAAAAERCALAFRARPAASSPAKRQQQPQPASLRRSGGQRRPTTLSASSRGPVVPRAVATSADRASPDLIGKFTLDSNSELQVAVNPAPQGLVSEISLEVTNTSGSLILHWGALRPDKRDWILPSRKPDGTTVYKNRALRTPFVKSGDNSTLRIEIDDPGVHAIEFLIFDETQNKWFKNNGQNFQVQFQSSRHQGTGASGASSSATSTLVPEDLVQIQAYLRWERRGKQSYTPEQEKASFYGCIFLQEEYEAARAELIEEVNRGVSLEKLRAKLTKAPEAPESDESKSSASRMPIGKLPEDLVQVQAYIRWEQAGKPNYPPEKQLVEFEEARKELQAEVDKGISIDQLRQKILKGNIESKVSKQLKNKKYFSVERIQRKKRDITQLLSKHKHTLVEDKVEVVPKQPTVLDLFTKSLHEKDGCEVLSRKLFKFGDKEILAISTKVQNKTEVHLATNHTDPLILHWSLAKNAGEWKAPSPNILPSGSTLLDKACETEFTKSELDGLHYQVVEIELDDGGYKGMPFVLRSGETWIKNNGSDFFLDFSTHDVRNIKAIVSAHFTLQTSYCFFCFDCFTVSYLYT</sequence>
<evidence type="ECO:0000259" key="4">
    <source>
        <dbReference type="Pfam" id="PF23166"/>
    </source>
</evidence>
<dbReference type="InterPro" id="IPR055495">
    <property type="entry name" value="CWD_DUF7067"/>
</dbReference>
<gene>
    <name evidence="6" type="ORF">ZEAMMB73_Zm00001d037059</name>
</gene>
<reference evidence="6" key="1">
    <citation type="submission" date="2015-12" db="EMBL/GenBank/DDBJ databases">
        <title>Update maize B73 reference genome by single molecule sequencing technologies.</title>
        <authorList>
            <consortium name="Maize Genome Sequencing Project"/>
            <person name="Ware D."/>
        </authorList>
    </citation>
    <scope>NUCLEOTIDE SEQUENCE</scope>
    <source>
        <tissue evidence="6">Seedling</tissue>
    </source>
</reference>
<accession>A0A1D6LTK7</accession>
<feature type="region of interest" description="Disordered" evidence="3">
    <location>
        <begin position="22"/>
        <end position="69"/>
    </location>
</feature>
<name>A0A1D6LTK7_MAIZE</name>
<feature type="domain" description="DUF7067" evidence="5">
    <location>
        <begin position="308"/>
        <end position="362"/>
    </location>
</feature>
<evidence type="ECO:0000256" key="1">
    <source>
        <dbReference type="ARBA" id="ARBA00022723"/>
    </source>
</evidence>
<evidence type="ECO:0000259" key="5">
    <source>
        <dbReference type="Pfam" id="PF23229"/>
    </source>
</evidence>
<dbReference type="PANTHER" id="PTHR46999">
    <property type="entry name" value="ALPHA-GLUCAN WATER DIKINASE 1, CHLOROPLASTIC-RELATED"/>
    <property type="match status" value="1"/>
</dbReference>
<evidence type="ECO:0000313" key="6">
    <source>
        <dbReference type="EMBL" id="AQK82753.1"/>
    </source>
</evidence>
<dbReference type="PANTHER" id="PTHR46999:SF1">
    <property type="entry name" value="ALPHA-GLUCAN WATER DIKINASE 1, CHLOROPLASTIC"/>
    <property type="match status" value="1"/>
</dbReference>
<feature type="domain" description="Alpha-glucan water dikinase-like N-terminal Ig-like" evidence="4">
    <location>
        <begin position="80"/>
        <end position="196"/>
    </location>
</feature>
<feature type="domain" description="DUF7067" evidence="5">
    <location>
        <begin position="220"/>
        <end position="285"/>
    </location>
</feature>
<dbReference type="EMBL" id="CM000782">
    <property type="protein sequence ID" value="AQK82745.1"/>
    <property type="molecule type" value="Genomic_DNA"/>
</dbReference>
<dbReference type="EMBL" id="CM000782">
    <property type="protein sequence ID" value="AQK82758.1"/>
    <property type="molecule type" value="Genomic_DNA"/>
</dbReference>
<dbReference type="GO" id="GO:0016301">
    <property type="term" value="F:kinase activity"/>
    <property type="evidence" value="ECO:0007669"/>
    <property type="project" value="UniProtKB-KW"/>
</dbReference>
<evidence type="ECO:0000256" key="2">
    <source>
        <dbReference type="ARBA" id="ARBA00023277"/>
    </source>
</evidence>
<dbReference type="ExpressionAtlas" id="A0A1D6LTK7">
    <property type="expression patterns" value="baseline and differential"/>
</dbReference>
<organism evidence="6">
    <name type="scientific">Zea mays</name>
    <name type="common">Maize</name>
    <dbReference type="NCBI Taxonomy" id="4577"/>
    <lineage>
        <taxon>Eukaryota</taxon>
        <taxon>Viridiplantae</taxon>
        <taxon>Streptophyta</taxon>
        <taxon>Embryophyta</taxon>
        <taxon>Tracheophyta</taxon>
        <taxon>Spermatophyta</taxon>
        <taxon>Magnoliopsida</taxon>
        <taxon>Liliopsida</taxon>
        <taxon>Poales</taxon>
        <taxon>Poaceae</taxon>
        <taxon>PACMAD clade</taxon>
        <taxon>Panicoideae</taxon>
        <taxon>Andropogonodae</taxon>
        <taxon>Andropogoneae</taxon>
        <taxon>Tripsacinae</taxon>
        <taxon>Zea</taxon>
    </lineage>
</organism>
<feature type="domain" description="Alpha-glucan water dikinase-like N-terminal Ig-like" evidence="4">
    <location>
        <begin position="438"/>
        <end position="550"/>
    </location>
</feature>
<keyword evidence="2" id="KW-0119">Carbohydrate metabolism</keyword>
<keyword evidence="6" id="KW-0418">Kinase</keyword>
<proteinExistence type="predicted"/>
<protein>
    <submittedName>
        <fullName evidence="6">Alpha-glucan water dikinase 1 chloroplastic</fullName>
    </submittedName>
</protein>
<dbReference type="InterPro" id="IPR056301">
    <property type="entry name" value="GWD-like_N_Ig"/>
</dbReference>
<keyword evidence="6" id="KW-0808">Transferase</keyword>
<feature type="region of interest" description="Disordered" evidence="3">
    <location>
        <begin position="282"/>
        <end position="303"/>
    </location>
</feature>
<keyword evidence="1" id="KW-0479">Metal-binding</keyword>
<dbReference type="Pfam" id="PF23166">
    <property type="entry name" value="Ig_N_CWD1"/>
    <property type="match status" value="2"/>
</dbReference>
<dbReference type="EMBL" id="CM000782">
    <property type="protein sequence ID" value="AQK82753.1"/>
    <property type="molecule type" value="Genomic_DNA"/>
</dbReference>